<evidence type="ECO:0000259" key="1">
    <source>
        <dbReference type="Pfam" id="PF14206"/>
    </source>
</evidence>
<sequence length="42" mass="4966">MLAEPLVEGQKNYVQYGACEKEATQFVRKPKDDKRRDPDWKP</sequence>
<name>A0ABW0W7M9_9BACL</name>
<feature type="domain" description="Cysteine-rich CPCC" evidence="1">
    <location>
        <begin position="6"/>
        <end position="33"/>
    </location>
</feature>
<proteinExistence type="predicted"/>
<dbReference type="RefSeq" id="WP_379192877.1">
    <property type="nucleotide sequence ID" value="NZ_JBHSOW010000150.1"/>
</dbReference>
<comment type="caution">
    <text evidence="2">The sequence shown here is derived from an EMBL/GenBank/DDBJ whole genome shotgun (WGS) entry which is preliminary data.</text>
</comment>
<gene>
    <name evidence="2" type="ORF">ACFPYJ_33125</name>
</gene>
<evidence type="ECO:0000313" key="2">
    <source>
        <dbReference type="EMBL" id="MFC5653870.1"/>
    </source>
</evidence>
<protein>
    <submittedName>
        <fullName evidence="2">CPCC family cysteine-rich protein</fullName>
    </submittedName>
</protein>
<dbReference type="Pfam" id="PF14206">
    <property type="entry name" value="Cys_rich_CPCC"/>
    <property type="match status" value="1"/>
</dbReference>
<keyword evidence="3" id="KW-1185">Reference proteome</keyword>
<accession>A0ABW0W7M9</accession>
<reference evidence="3" key="1">
    <citation type="journal article" date="2019" name="Int. J. Syst. Evol. Microbiol.">
        <title>The Global Catalogue of Microorganisms (GCM) 10K type strain sequencing project: providing services to taxonomists for standard genome sequencing and annotation.</title>
        <authorList>
            <consortium name="The Broad Institute Genomics Platform"/>
            <consortium name="The Broad Institute Genome Sequencing Center for Infectious Disease"/>
            <person name="Wu L."/>
            <person name="Ma J."/>
        </authorList>
    </citation>
    <scope>NUCLEOTIDE SEQUENCE [LARGE SCALE GENOMIC DNA]</scope>
    <source>
        <strain evidence="3">CGMCC 1.3240</strain>
    </source>
</reference>
<dbReference type="EMBL" id="JBHSOW010000150">
    <property type="protein sequence ID" value="MFC5653870.1"/>
    <property type="molecule type" value="Genomic_DNA"/>
</dbReference>
<dbReference type="InterPro" id="IPR025983">
    <property type="entry name" value="Cys_rich_CPCC"/>
</dbReference>
<evidence type="ECO:0000313" key="3">
    <source>
        <dbReference type="Proteomes" id="UP001596047"/>
    </source>
</evidence>
<organism evidence="2 3">
    <name type="scientific">Paenibacillus solisilvae</name>
    <dbReference type="NCBI Taxonomy" id="2486751"/>
    <lineage>
        <taxon>Bacteria</taxon>
        <taxon>Bacillati</taxon>
        <taxon>Bacillota</taxon>
        <taxon>Bacilli</taxon>
        <taxon>Bacillales</taxon>
        <taxon>Paenibacillaceae</taxon>
        <taxon>Paenibacillus</taxon>
    </lineage>
</organism>
<dbReference type="Proteomes" id="UP001596047">
    <property type="component" value="Unassembled WGS sequence"/>
</dbReference>